<dbReference type="EMBL" id="AZFE01000031">
    <property type="protein sequence ID" value="KRL55659.1"/>
    <property type="molecule type" value="Genomic_DNA"/>
</dbReference>
<evidence type="ECO:0000256" key="1">
    <source>
        <dbReference type="SAM" id="MobiDB-lite"/>
    </source>
</evidence>
<comment type="caution">
    <text evidence="3">The sequence shown here is derived from an EMBL/GenBank/DDBJ whole genome shotgun (WGS) entry which is preliminary data.</text>
</comment>
<dbReference type="OrthoDB" id="9803892at2"/>
<dbReference type="KEGG" id="lol:LACOL_0044"/>
<evidence type="ECO:0000313" key="3">
    <source>
        <dbReference type="EMBL" id="KRL55659.1"/>
    </source>
</evidence>
<dbReference type="Pfam" id="PF13460">
    <property type="entry name" value="NAD_binding_10"/>
    <property type="match status" value="1"/>
</dbReference>
<dbReference type="PANTHER" id="PTHR43355:SF2">
    <property type="entry name" value="FLAVIN REDUCTASE (NADPH)"/>
    <property type="match status" value="1"/>
</dbReference>
<gene>
    <name evidence="3" type="ORF">FC70_GL001262</name>
</gene>
<dbReference type="GO" id="GO:0042602">
    <property type="term" value="F:riboflavin reductase (NADPH) activity"/>
    <property type="evidence" value="ECO:0007669"/>
    <property type="project" value="TreeGrafter"/>
</dbReference>
<feature type="domain" description="NAD(P)-binding" evidence="2">
    <location>
        <begin position="8"/>
        <end position="193"/>
    </location>
</feature>
<feature type="region of interest" description="Disordered" evidence="1">
    <location>
        <begin position="197"/>
        <end position="216"/>
    </location>
</feature>
<name>A0A0R1RQP0_9LACO</name>
<dbReference type="AlphaFoldDB" id="A0A0R1RQP0"/>
<dbReference type="STRING" id="1423778.FC70_GL001262"/>
<evidence type="ECO:0000259" key="2">
    <source>
        <dbReference type="Pfam" id="PF13460"/>
    </source>
</evidence>
<dbReference type="PATRIC" id="fig|1423778.4.peg.1296"/>
<dbReference type="GO" id="GO:0004074">
    <property type="term" value="F:biliverdin reductase [NAD(P)H] activity"/>
    <property type="evidence" value="ECO:0007669"/>
    <property type="project" value="TreeGrafter"/>
</dbReference>
<dbReference type="InterPro" id="IPR016040">
    <property type="entry name" value="NAD(P)-bd_dom"/>
</dbReference>
<dbReference type="Gene3D" id="3.40.50.720">
    <property type="entry name" value="NAD(P)-binding Rossmann-like Domain"/>
    <property type="match status" value="1"/>
</dbReference>
<dbReference type="InterPro" id="IPR051606">
    <property type="entry name" value="Polyketide_Oxido-like"/>
</dbReference>
<evidence type="ECO:0000313" key="4">
    <source>
        <dbReference type="Proteomes" id="UP000051697"/>
    </source>
</evidence>
<dbReference type="RefSeq" id="WP_057890189.1">
    <property type="nucleotide sequence ID" value="NZ_AZFE01000031.1"/>
</dbReference>
<protein>
    <submittedName>
        <fullName evidence="3">Saccharopine dehydrogenase related protein</fullName>
    </submittedName>
</protein>
<accession>A0A0R1RQP0</accession>
<proteinExistence type="predicted"/>
<sequence length="216" mass="23916">MKNVLILGGNGRIAQFAIQDLLTTNNKVTLLVRDANKVPETLQNKVKIVVGDVNDLNLLTTAMKDIDIVYSNLGSRDIVPLAQNVISAIKSTSVQQLIWVSTLGIYDELPTKFNEFNHHALGNGGEQSYLSTYTKAAKLIEQAGINYTIIRPAWLTDNNDLDYELTEREDTFKGTVVSRRSVGVLIAKIINQPEPYQGRSIGVNKPNTDGDEPIKY</sequence>
<reference evidence="3 4" key="1">
    <citation type="journal article" date="2015" name="Genome Announc.">
        <title>Expanding the biotechnology potential of lactobacilli through comparative genomics of 213 strains and associated genera.</title>
        <authorList>
            <person name="Sun Z."/>
            <person name="Harris H.M."/>
            <person name="McCann A."/>
            <person name="Guo C."/>
            <person name="Argimon S."/>
            <person name="Zhang W."/>
            <person name="Yang X."/>
            <person name="Jeffery I.B."/>
            <person name="Cooney J.C."/>
            <person name="Kagawa T.F."/>
            <person name="Liu W."/>
            <person name="Song Y."/>
            <person name="Salvetti E."/>
            <person name="Wrobel A."/>
            <person name="Rasinkangas P."/>
            <person name="Parkhill J."/>
            <person name="Rea M.C."/>
            <person name="O'Sullivan O."/>
            <person name="Ritari J."/>
            <person name="Douillard F.P."/>
            <person name="Paul Ross R."/>
            <person name="Yang R."/>
            <person name="Briner A.E."/>
            <person name="Felis G.E."/>
            <person name="de Vos W.M."/>
            <person name="Barrangou R."/>
            <person name="Klaenhammer T.R."/>
            <person name="Caufield P.W."/>
            <person name="Cui Y."/>
            <person name="Zhang H."/>
            <person name="O'Toole P.W."/>
        </authorList>
    </citation>
    <scope>NUCLEOTIDE SEQUENCE [LARGE SCALE GENOMIC DNA]</scope>
    <source>
        <strain evidence="3 4">DSM 15707</strain>
    </source>
</reference>
<dbReference type="PANTHER" id="PTHR43355">
    <property type="entry name" value="FLAVIN REDUCTASE (NADPH)"/>
    <property type="match status" value="1"/>
</dbReference>
<dbReference type="SUPFAM" id="SSF51735">
    <property type="entry name" value="NAD(P)-binding Rossmann-fold domains"/>
    <property type="match status" value="1"/>
</dbReference>
<dbReference type="InterPro" id="IPR036291">
    <property type="entry name" value="NAD(P)-bd_dom_sf"/>
</dbReference>
<organism evidence="3 4">
    <name type="scientific">Paucilactobacillus oligofermentans DSM 15707 = LMG 22743</name>
    <dbReference type="NCBI Taxonomy" id="1423778"/>
    <lineage>
        <taxon>Bacteria</taxon>
        <taxon>Bacillati</taxon>
        <taxon>Bacillota</taxon>
        <taxon>Bacilli</taxon>
        <taxon>Lactobacillales</taxon>
        <taxon>Lactobacillaceae</taxon>
        <taxon>Paucilactobacillus</taxon>
    </lineage>
</organism>
<dbReference type="Proteomes" id="UP000051697">
    <property type="component" value="Unassembled WGS sequence"/>
</dbReference>
<keyword evidence="4" id="KW-1185">Reference proteome</keyword>